<evidence type="ECO:0000313" key="1">
    <source>
        <dbReference type="EMBL" id="DAD76651.1"/>
    </source>
</evidence>
<name>A0A8S5M3L0_9CAUD</name>
<dbReference type="EMBL" id="BK014806">
    <property type="protein sequence ID" value="DAD76651.1"/>
    <property type="molecule type" value="Genomic_DNA"/>
</dbReference>
<reference evidence="1" key="1">
    <citation type="journal article" date="2021" name="Proc. Natl. Acad. Sci. U.S.A.">
        <title>A Catalog of Tens of Thousands of Viruses from Human Metagenomes Reveals Hidden Associations with Chronic Diseases.</title>
        <authorList>
            <person name="Tisza M.J."/>
            <person name="Buck C.B."/>
        </authorList>
    </citation>
    <scope>NUCLEOTIDE SEQUENCE</scope>
    <source>
        <strain evidence="1">CtOVO10</strain>
    </source>
</reference>
<protein>
    <submittedName>
        <fullName evidence="1">Uncharacterized protein</fullName>
    </submittedName>
</protein>
<proteinExistence type="predicted"/>
<organism evidence="1">
    <name type="scientific">Siphoviridae sp. ctOVO10</name>
    <dbReference type="NCBI Taxonomy" id="2826311"/>
    <lineage>
        <taxon>Viruses</taxon>
        <taxon>Duplodnaviria</taxon>
        <taxon>Heunggongvirae</taxon>
        <taxon>Uroviricota</taxon>
        <taxon>Caudoviricetes</taxon>
    </lineage>
</organism>
<accession>A0A8S5M3L0</accession>
<sequence length="57" mass="6586">MIFGDVGRLSDYRTFLSLKGKRLFHTKNTQLFDEGSQENATTITLRLLEDCSLLYDI</sequence>